<proteinExistence type="predicted"/>
<sequence>MGNHVVDIWVANKEHQESMQDRISNTTPQLLSTAAGKSSCCIFRVPQSFVEINGGNSYHPRIVSIGPYHRGKPHLQMIEEHKWRYLRSLLSRTQTMGISLENYFQSIHPLEKDARDSYSETIHLDSDEFLEMMILDGCFMLELFRKVNNPTLFVEDDPLATMAWILPFFYRDFLRLENQIPFFVLEKLFEISKMPDEEFGPSFSLLAMRFFNNAMLRDEEVIDGLRNLKGLHLLDLVRSSFIPPDHEFPPNEGIVPTHIIHRISKLRRSGIRLNPGKAESFMVVKFKHGVIEMPSITIDDFMSSFLVNCVAFEQCHKSRFKHVTTYVTLLDYLVNSAKDVEYLSDRNIIENNYGTEGEVAHFINNMGKEVAFDIDKCYLSKLFNDVHDYHQNSWHVQWASFKYTYFDTPWSFISALAAFVLLVLSFLQTFYTIYAFIHA</sequence>
<dbReference type="FunCoup" id="A0A2I4G6I4">
    <property type="interactions" value="98"/>
</dbReference>
<dbReference type="Gramene" id="Jr04_22070_p1">
    <property type="protein sequence ID" value="cds.Jr04_22070_p1"/>
    <property type="gene ID" value="Jr04_22070"/>
</dbReference>
<name>A0A2I4G6I4_JUGRE</name>
<reference evidence="2" key="1">
    <citation type="submission" date="2025-08" db="UniProtKB">
        <authorList>
            <consortium name="RefSeq"/>
        </authorList>
    </citation>
    <scope>IDENTIFICATION</scope>
    <source>
        <tissue evidence="2">Leaves</tissue>
    </source>
</reference>
<dbReference type="PANTHER" id="PTHR31170">
    <property type="entry name" value="BNAC04G53230D PROTEIN"/>
    <property type="match status" value="1"/>
</dbReference>
<dbReference type="RefSeq" id="XP_018839495.2">
    <property type="nucleotide sequence ID" value="XM_018983950.2"/>
</dbReference>
<keyword evidence="1" id="KW-1185">Reference proteome</keyword>
<organism evidence="1 2">
    <name type="scientific">Juglans regia</name>
    <name type="common">English walnut</name>
    <dbReference type="NCBI Taxonomy" id="51240"/>
    <lineage>
        <taxon>Eukaryota</taxon>
        <taxon>Viridiplantae</taxon>
        <taxon>Streptophyta</taxon>
        <taxon>Embryophyta</taxon>
        <taxon>Tracheophyta</taxon>
        <taxon>Spermatophyta</taxon>
        <taxon>Magnoliopsida</taxon>
        <taxon>eudicotyledons</taxon>
        <taxon>Gunneridae</taxon>
        <taxon>Pentapetalae</taxon>
        <taxon>rosids</taxon>
        <taxon>fabids</taxon>
        <taxon>Fagales</taxon>
        <taxon>Juglandaceae</taxon>
        <taxon>Juglans</taxon>
    </lineage>
</organism>
<dbReference type="KEGG" id="jre:109005148"/>
<dbReference type="GeneID" id="109005148"/>
<dbReference type="Pfam" id="PF03140">
    <property type="entry name" value="DUF247"/>
    <property type="match status" value="1"/>
</dbReference>
<dbReference type="Proteomes" id="UP000235220">
    <property type="component" value="Chromosome 4"/>
</dbReference>
<evidence type="ECO:0000313" key="1">
    <source>
        <dbReference type="Proteomes" id="UP000235220"/>
    </source>
</evidence>
<evidence type="ECO:0000313" key="2">
    <source>
        <dbReference type="RefSeq" id="XP_018839495.2"/>
    </source>
</evidence>
<dbReference type="AlphaFoldDB" id="A0A2I4G6I4"/>
<dbReference type="PANTHER" id="PTHR31170:SF21">
    <property type="match status" value="1"/>
</dbReference>
<gene>
    <name evidence="2" type="primary">LOC109005148</name>
</gene>
<accession>A0A2I4G6I4</accession>
<protein>
    <submittedName>
        <fullName evidence="2">UPF0481 protein At3g47200-like</fullName>
    </submittedName>
</protein>
<dbReference type="STRING" id="51240.A0A2I4G6I4"/>
<dbReference type="OrthoDB" id="658695at2759"/>
<dbReference type="InterPro" id="IPR004158">
    <property type="entry name" value="DUF247_pln"/>
</dbReference>